<proteinExistence type="predicted"/>
<feature type="region of interest" description="Disordered" evidence="1">
    <location>
        <begin position="40"/>
        <end position="134"/>
    </location>
</feature>
<dbReference type="InterPro" id="IPR052635">
    <property type="entry name" value="Sec_Metab_Biosynth_Reg"/>
</dbReference>
<reference evidence="2 3" key="1">
    <citation type="journal article" date="2016" name="Genome Biol. Evol.">
        <title>Divergent and convergent evolution of fungal pathogenicity.</title>
        <authorList>
            <person name="Shang Y."/>
            <person name="Xiao G."/>
            <person name="Zheng P."/>
            <person name="Cen K."/>
            <person name="Zhan S."/>
            <person name="Wang C."/>
        </authorList>
    </citation>
    <scope>NUCLEOTIDE SEQUENCE [LARGE SCALE GENOMIC DNA]</scope>
    <source>
        <strain evidence="2 3">RCEF 3172</strain>
    </source>
</reference>
<dbReference type="GO" id="GO:0003700">
    <property type="term" value="F:DNA-binding transcription factor activity"/>
    <property type="evidence" value="ECO:0007669"/>
    <property type="project" value="InterPro"/>
</dbReference>
<feature type="compositionally biased region" description="Polar residues" evidence="1">
    <location>
        <begin position="111"/>
        <end position="131"/>
    </location>
</feature>
<feature type="compositionally biased region" description="Basic and acidic residues" evidence="1">
    <location>
        <begin position="40"/>
        <end position="64"/>
    </location>
</feature>
<dbReference type="PANTHER" id="PTHR39607">
    <property type="entry name" value="XANTHOCILLIN BIOSYNTHESIS CLUSTER TRANSCRIPTION FACTOR XANC-RELATED"/>
    <property type="match status" value="1"/>
</dbReference>
<dbReference type="Proteomes" id="UP000076863">
    <property type="component" value="Unassembled WGS sequence"/>
</dbReference>
<dbReference type="AlphaFoldDB" id="A0A167ACU0"/>
<dbReference type="PANTHER" id="PTHR39607:SF1">
    <property type="entry name" value="B-ZIP TRANSCRIPTION FACTOR (EUROFUNG)"/>
    <property type="match status" value="1"/>
</dbReference>
<dbReference type="Gene3D" id="1.20.5.170">
    <property type="match status" value="1"/>
</dbReference>
<accession>A0A167ACU0</accession>
<evidence type="ECO:0000256" key="1">
    <source>
        <dbReference type="SAM" id="MobiDB-lite"/>
    </source>
</evidence>
<sequence>MSTANCIGERAVLDADGNRAREEVAKGKRRIQNRIAQRVYRDRMKARMSDLQARLDVHEHKGEKQQQGPTDGGRVHSETSAAPGIATSSGSTYTASPFSTSSPPAGDSSSLRRTSAPQISTPQSVPISQQRGRYDASADDFNASLFDCEEQDLNCPPSSDHVTEGNNLASPPVAQSSGADDRTITDGSACGHCTCRGHWQHVPSSISHGSPYPPVYDKQYSSTPGKSGENSERVLRALFRLPANSINTGQIGIVDPSYTQSQFIRCHPDNIPLALSSVNACKESLGSPSNTPAGLNTASSSQVGFHDPFTLDIGIMDNPPTSMHKPDQPGFDPNDGARSEDIGSILLHVQCAGFESFDSLVTAYYIDNFGDSSPLANEQRLSRNRRLPKVLTDVFDAANTWTSWERRGFQEGVVKNSVSVLISESSAARNSLLSKLGPMFNEQEDIARPYTAEAINAMKRHFQNEVR</sequence>
<dbReference type="SUPFAM" id="SSF57959">
    <property type="entry name" value="Leucine zipper domain"/>
    <property type="match status" value="1"/>
</dbReference>
<dbReference type="InterPro" id="IPR046347">
    <property type="entry name" value="bZIP_sf"/>
</dbReference>
<evidence type="ECO:0000313" key="2">
    <source>
        <dbReference type="EMBL" id="OAA38782.1"/>
    </source>
</evidence>
<feature type="compositionally biased region" description="Low complexity" evidence="1">
    <location>
        <begin position="91"/>
        <end position="109"/>
    </location>
</feature>
<name>A0A167ACU0_9HYPO</name>
<feature type="region of interest" description="Disordered" evidence="1">
    <location>
        <begin position="152"/>
        <end position="183"/>
    </location>
</feature>
<feature type="compositionally biased region" description="Polar residues" evidence="1">
    <location>
        <begin position="164"/>
        <end position="178"/>
    </location>
</feature>
<comment type="caution">
    <text evidence="2">The sequence shown here is derived from an EMBL/GenBank/DDBJ whole genome shotgun (WGS) entry which is preliminary data.</text>
</comment>
<dbReference type="EMBL" id="AZHA01000025">
    <property type="protein sequence ID" value="OAA38782.1"/>
    <property type="molecule type" value="Genomic_DNA"/>
</dbReference>
<keyword evidence="3" id="KW-1185">Reference proteome</keyword>
<protein>
    <submittedName>
        <fullName evidence="2">Basic-Leucine zipper transcription factor</fullName>
    </submittedName>
</protein>
<organism evidence="2 3">
    <name type="scientific">Beauveria brongniartii RCEF 3172</name>
    <dbReference type="NCBI Taxonomy" id="1081107"/>
    <lineage>
        <taxon>Eukaryota</taxon>
        <taxon>Fungi</taxon>
        <taxon>Dikarya</taxon>
        <taxon>Ascomycota</taxon>
        <taxon>Pezizomycotina</taxon>
        <taxon>Sordariomycetes</taxon>
        <taxon>Hypocreomycetidae</taxon>
        <taxon>Hypocreales</taxon>
        <taxon>Cordycipitaceae</taxon>
        <taxon>Beauveria</taxon>
        <taxon>Beauveria brongniartii</taxon>
    </lineage>
</organism>
<feature type="region of interest" description="Disordered" evidence="1">
    <location>
        <begin position="210"/>
        <end position="229"/>
    </location>
</feature>
<dbReference type="CDD" id="cd14688">
    <property type="entry name" value="bZIP_YAP"/>
    <property type="match status" value="1"/>
</dbReference>
<dbReference type="OrthoDB" id="194358at2759"/>
<evidence type="ECO:0000313" key="3">
    <source>
        <dbReference type="Proteomes" id="UP000076863"/>
    </source>
</evidence>
<gene>
    <name evidence="2" type="ORF">BBO_07029</name>
</gene>